<evidence type="ECO:0000256" key="1">
    <source>
        <dbReference type="SAM" id="Phobius"/>
    </source>
</evidence>
<dbReference type="Proteomes" id="UP000276133">
    <property type="component" value="Unassembled WGS sequence"/>
</dbReference>
<keyword evidence="1" id="KW-0472">Membrane</keyword>
<feature type="transmembrane region" description="Helical" evidence="1">
    <location>
        <begin position="22"/>
        <end position="41"/>
    </location>
</feature>
<proteinExistence type="predicted"/>
<keyword evidence="1" id="KW-0812">Transmembrane</keyword>
<dbReference type="AlphaFoldDB" id="A0A3M7SSV6"/>
<protein>
    <submittedName>
        <fullName evidence="2">Uncharacterized protein</fullName>
    </submittedName>
</protein>
<organism evidence="2 3">
    <name type="scientific">Brachionus plicatilis</name>
    <name type="common">Marine rotifer</name>
    <name type="synonym">Brachionus muelleri</name>
    <dbReference type="NCBI Taxonomy" id="10195"/>
    <lineage>
        <taxon>Eukaryota</taxon>
        <taxon>Metazoa</taxon>
        <taxon>Spiralia</taxon>
        <taxon>Gnathifera</taxon>
        <taxon>Rotifera</taxon>
        <taxon>Eurotatoria</taxon>
        <taxon>Monogononta</taxon>
        <taxon>Pseudotrocha</taxon>
        <taxon>Ploima</taxon>
        <taxon>Brachionidae</taxon>
        <taxon>Brachionus</taxon>
    </lineage>
</organism>
<accession>A0A3M7SSV6</accession>
<comment type="caution">
    <text evidence="2">The sequence shown here is derived from an EMBL/GenBank/DDBJ whole genome shotgun (WGS) entry which is preliminary data.</text>
</comment>
<dbReference type="EMBL" id="REGN01000820">
    <property type="protein sequence ID" value="RNA38799.1"/>
    <property type="molecule type" value="Genomic_DNA"/>
</dbReference>
<reference evidence="2 3" key="1">
    <citation type="journal article" date="2018" name="Sci. Rep.">
        <title>Genomic signatures of local adaptation to the degree of environmental predictability in rotifers.</title>
        <authorList>
            <person name="Franch-Gras L."/>
            <person name="Hahn C."/>
            <person name="Garcia-Roger E.M."/>
            <person name="Carmona M.J."/>
            <person name="Serra M."/>
            <person name="Gomez A."/>
        </authorList>
    </citation>
    <scope>NUCLEOTIDE SEQUENCE [LARGE SCALE GENOMIC DNA]</scope>
    <source>
        <strain evidence="2">HYR1</strain>
    </source>
</reference>
<keyword evidence="3" id="KW-1185">Reference proteome</keyword>
<keyword evidence="1" id="KW-1133">Transmembrane helix</keyword>
<sequence>MSSMIEGEAIWLKYVQNSFEQAHTAISDVPLFLFFLFVYLYRANAHYEMCNYLCFIKFKVSHFKFEDVKIISKEIKTLKYFKSKCFFHHLVFLMLVQSDSHYSSNYISNFLTKTNILSKTNIPIDI</sequence>
<evidence type="ECO:0000313" key="3">
    <source>
        <dbReference type="Proteomes" id="UP000276133"/>
    </source>
</evidence>
<evidence type="ECO:0000313" key="2">
    <source>
        <dbReference type="EMBL" id="RNA38799.1"/>
    </source>
</evidence>
<gene>
    <name evidence="2" type="ORF">BpHYR1_035752</name>
</gene>
<name>A0A3M7SSV6_BRAPC</name>